<dbReference type="Proteomes" id="UP001163324">
    <property type="component" value="Chromosome 3"/>
</dbReference>
<accession>A0ACC0V791</accession>
<keyword evidence="2" id="KW-1185">Reference proteome</keyword>
<comment type="caution">
    <text evidence="1">The sequence shown here is derived from an EMBL/GenBank/DDBJ whole genome shotgun (WGS) entry which is preliminary data.</text>
</comment>
<organism evidence="1 2">
    <name type="scientific">Trichothecium roseum</name>
    <dbReference type="NCBI Taxonomy" id="47278"/>
    <lineage>
        <taxon>Eukaryota</taxon>
        <taxon>Fungi</taxon>
        <taxon>Dikarya</taxon>
        <taxon>Ascomycota</taxon>
        <taxon>Pezizomycotina</taxon>
        <taxon>Sordariomycetes</taxon>
        <taxon>Hypocreomycetidae</taxon>
        <taxon>Hypocreales</taxon>
        <taxon>Hypocreales incertae sedis</taxon>
        <taxon>Trichothecium</taxon>
    </lineage>
</organism>
<dbReference type="EMBL" id="CM047942">
    <property type="protein sequence ID" value="KAI9902259.1"/>
    <property type="molecule type" value="Genomic_DNA"/>
</dbReference>
<reference evidence="1" key="1">
    <citation type="submission" date="2022-10" db="EMBL/GenBank/DDBJ databases">
        <title>Complete Genome of Trichothecium roseum strain YXFP-22015, a Plant Pathogen Isolated from Citrus.</title>
        <authorList>
            <person name="Wang Y."/>
            <person name="Zhu L."/>
        </authorList>
    </citation>
    <scope>NUCLEOTIDE SEQUENCE</scope>
    <source>
        <strain evidence="1">YXFP-22015</strain>
    </source>
</reference>
<proteinExistence type="predicted"/>
<sequence>MMNDTQVDHIGFAKQQVLDHLQSASYLTLAFYALIFVNLVSQLSPKVPTVEGSKIVGRAFAWEPDLFVRCRYFFNAPGIISSGYQKFKDVPYIIRRHDTDVTVLPIKYLEELGSTAKNKLNSKIHGVGNAMPKWTGIAIMLETYLPNRALTDKLTPQLNHYLSWAVEELDHSWDLEIPQCDDWTKVDVQPAIANLVARMSAKVFVGDAACRDPNWVRISTELTKDIILSAWCLRLFPTWSLYLVQYLVWPLWRVKSQIRESKKIISRVIADHHKARANGEEPEGTILDWMLDNGTAKETDPDAMTRIQCFLTSASIHTTSSNMASSLFELCTHPEWIEVLREEVQQVIKEHGVPGAQTKEGQGIRQWTAKLEKLDSFVLEVQRLHPTVYINPTRAVLQPLSLKDGTQIPAGASVSWAGYDYVNDPSVTPNPERFDPMRSYNRRYANGGAESHKYTAGQPSKENLVFGFGSQACPGRYFAINEIKLLLARVLLMYDFKWPEGKTNPSNLHINEFCIVNPTAKVMMKRRQL</sequence>
<evidence type="ECO:0000313" key="1">
    <source>
        <dbReference type="EMBL" id="KAI9902259.1"/>
    </source>
</evidence>
<gene>
    <name evidence="1" type="ORF">N3K66_004076</name>
</gene>
<protein>
    <submittedName>
        <fullName evidence="1">Uncharacterized protein</fullName>
    </submittedName>
</protein>
<name>A0ACC0V791_9HYPO</name>
<evidence type="ECO:0000313" key="2">
    <source>
        <dbReference type="Proteomes" id="UP001163324"/>
    </source>
</evidence>